<dbReference type="Proteomes" id="UP000263336">
    <property type="component" value="Unassembled WGS sequence"/>
</dbReference>
<dbReference type="Pfam" id="PF13231">
    <property type="entry name" value="PMT_2"/>
    <property type="match status" value="1"/>
</dbReference>
<evidence type="ECO:0000256" key="8">
    <source>
        <dbReference type="SAM" id="Phobius"/>
    </source>
</evidence>
<feature type="transmembrane region" description="Helical" evidence="8">
    <location>
        <begin position="322"/>
        <end position="341"/>
    </location>
</feature>
<feature type="transmembrane region" description="Helical" evidence="8">
    <location>
        <begin position="229"/>
        <end position="250"/>
    </location>
</feature>
<feature type="transmembrane region" description="Helical" evidence="8">
    <location>
        <begin position="180"/>
        <end position="208"/>
    </location>
</feature>
<evidence type="ECO:0000259" key="9">
    <source>
        <dbReference type="Pfam" id="PF13231"/>
    </source>
</evidence>
<evidence type="ECO:0000256" key="6">
    <source>
        <dbReference type="ARBA" id="ARBA00022989"/>
    </source>
</evidence>
<accession>A0A3D0ZQ96</accession>
<dbReference type="AlphaFoldDB" id="A0A3D0ZQ96"/>
<dbReference type="EMBL" id="DOZN01000020">
    <property type="protein sequence ID" value="HCC42450.1"/>
    <property type="molecule type" value="Genomic_DNA"/>
</dbReference>
<protein>
    <recommendedName>
        <fullName evidence="9">Glycosyltransferase RgtA/B/C/D-like domain-containing protein</fullName>
    </recommendedName>
</protein>
<keyword evidence="4" id="KW-0808">Transferase</keyword>
<comment type="caution">
    <text evidence="10">The sequence shown here is derived from an EMBL/GenBank/DDBJ whole genome shotgun (WGS) entry which is preliminary data.</text>
</comment>
<evidence type="ECO:0000256" key="1">
    <source>
        <dbReference type="ARBA" id="ARBA00004651"/>
    </source>
</evidence>
<evidence type="ECO:0000313" key="11">
    <source>
        <dbReference type="Proteomes" id="UP000263336"/>
    </source>
</evidence>
<feature type="transmembrane region" description="Helical" evidence="8">
    <location>
        <begin position="374"/>
        <end position="392"/>
    </location>
</feature>
<comment type="subcellular location">
    <subcellularLocation>
        <location evidence="1">Cell membrane</location>
        <topology evidence="1">Multi-pass membrane protein</topology>
    </subcellularLocation>
</comment>
<feature type="transmembrane region" description="Helical" evidence="8">
    <location>
        <begin position="99"/>
        <end position="120"/>
    </location>
</feature>
<keyword evidence="2" id="KW-1003">Cell membrane</keyword>
<reference evidence="10 11" key="1">
    <citation type="journal article" date="2018" name="Nat. Biotechnol.">
        <title>A standardized bacterial taxonomy based on genome phylogeny substantially revises the tree of life.</title>
        <authorList>
            <person name="Parks D.H."/>
            <person name="Chuvochina M."/>
            <person name="Waite D.W."/>
            <person name="Rinke C."/>
            <person name="Skarshewski A."/>
            <person name="Chaumeil P.A."/>
            <person name="Hugenholtz P."/>
        </authorList>
    </citation>
    <scope>NUCLEOTIDE SEQUENCE [LARGE SCALE GENOMIC DNA]</scope>
    <source>
        <strain evidence="10">UBA11701</strain>
    </source>
</reference>
<dbReference type="InterPro" id="IPR050297">
    <property type="entry name" value="LipidA_mod_glycosyltrf_83"/>
</dbReference>
<dbReference type="GO" id="GO:0009103">
    <property type="term" value="P:lipopolysaccharide biosynthetic process"/>
    <property type="evidence" value="ECO:0007669"/>
    <property type="project" value="UniProtKB-ARBA"/>
</dbReference>
<name>A0A3D0ZQ96_UNCKA</name>
<keyword evidence="6 8" id="KW-1133">Transmembrane helix</keyword>
<dbReference type="GO" id="GO:0016763">
    <property type="term" value="F:pentosyltransferase activity"/>
    <property type="evidence" value="ECO:0007669"/>
    <property type="project" value="TreeGrafter"/>
</dbReference>
<gene>
    <name evidence="10" type="ORF">DEP93_03175</name>
</gene>
<evidence type="ECO:0000256" key="7">
    <source>
        <dbReference type="ARBA" id="ARBA00023136"/>
    </source>
</evidence>
<evidence type="ECO:0000313" key="10">
    <source>
        <dbReference type="EMBL" id="HCC42450.1"/>
    </source>
</evidence>
<proteinExistence type="predicted"/>
<dbReference type="PANTHER" id="PTHR33908:SF11">
    <property type="entry name" value="MEMBRANE PROTEIN"/>
    <property type="match status" value="1"/>
</dbReference>
<dbReference type="InterPro" id="IPR038731">
    <property type="entry name" value="RgtA/B/C-like"/>
</dbReference>
<feature type="domain" description="Glycosyltransferase RgtA/B/C/D-like" evidence="9">
    <location>
        <begin position="99"/>
        <end position="215"/>
    </location>
</feature>
<keyword evidence="3" id="KW-0328">Glycosyltransferase</keyword>
<organism evidence="10 11">
    <name type="scientific">candidate division WWE3 bacterium</name>
    <dbReference type="NCBI Taxonomy" id="2053526"/>
    <lineage>
        <taxon>Bacteria</taxon>
        <taxon>Katanobacteria</taxon>
    </lineage>
</organism>
<dbReference type="PANTHER" id="PTHR33908">
    <property type="entry name" value="MANNOSYLTRANSFERASE YKCB-RELATED"/>
    <property type="match status" value="1"/>
</dbReference>
<sequence length="537" mass="62002">MLKLLKNYKIEILFVLLFIFSRLPDLGYDVFNTDVWKWKARSYDFGTGVFTFDLEKTIQKYHPGVTLMWLGTAAIKVYNFYSGYYPAENSTAMIFQLHFVQKLFVVIALAVTLGLSLFVLKKLFGARKALLVVTLLSLEPFYIALTRVFHLEGLMSTFMLASFLWIYYYSLDPAKKKRLVVSAVFAGLAFLTKTSALFMFPYVGLVLLIEGRKGSKNVLSAVRAALPKVGLWLLVFLGVFVAVWPAMWAFPGQALSALYRGVSEIGIEREHVQFYFGKLVEDPGFFYYFVVLGLRSSYLLILGLLGIALFWKKIFSEGQRKFLLYTLLFVGFYFAQLIIPTKKLDRYILPNIMMLSLITSLFWIWVLEKIKGRSFLKFIPLVIVAVIPMFYLHPDYLSYYNPMFGGLKKGIYTLEPKWLIGGKEIVNFFEKKMIVDGTQPVYGDISLERTMNGSGPSKALTVAFQEKYYTQIHPFFRRMGGFAVIEDLTPFAVKTRYFVYPVWDDISADEKRFGLRYVDSIYLRDVEIYKVYERIPL</sequence>
<feature type="transmembrane region" description="Helical" evidence="8">
    <location>
        <begin position="347"/>
        <end position="367"/>
    </location>
</feature>
<feature type="transmembrane region" description="Helical" evidence="8">
    <location>
        <begin position="141"/>
        <end position="168"/>
    </location>
</feature>
<evidence type="ECO:0000256" key="4">
    <source>
        <dbReference type="ARBA" id="ARBA00022679"/>
    </source>
</evidence>
<feature type="transmembrane region" description="Helical" evidence="8">
    <location>
        <begin position="285"/>
        <end position="310"/>
    </location>
</feature>
<evidence type="ECO:0000256" key="2">
    <source>
        <dbReference type="ARBA" id="ARBA00022475"/>
    </source>
</evidence>
<evidence type="ECO:0000256" key="5">
    <source>
        <dbReference type="ARBA" id="ARBA00022692"/>
    </source>
</evidence>
<keyword evidence="5 8" id="KW-0812">Transmembrane</keyword>
<evidence type="ECO:0000256" key="3">
    <source>
        <dbReference type="ARBA" id="ARBA00022676"/>
    </source>
</evidence>
<dbReference type="GO" id="GO:0005886">
    <property type="term" value="C:plasma membrane"/>
    <property type="evidence" value="ECO:0007669"/>
    <property type="project" value="UniProtKB-SubCell"/>
</dbReference>
<keyword evidence="7 8" id="KW-0472">Membrane</keyword>